<dbReference type="OrthoDB" id="2018286at2759"/>
<evidence type="ECO:0000256" key="2">
    <source>
        <dbReference type="ARBA" id="ARBA00022473"/>
    </source>
</evidence>
<protein>
    <submittedName>
        <fullName evidence="9">Protein FLX-like 3</fullName>
    </submittedName>
</protein>
<dbReference type="PANTHER" id="PTHR33405">
    <property type="entry name" value="PROTEIN FLX-LIKE 2"/>
    <property type="match status" value="1"/>
</dbReference>
<sequence length="289" mass="32888">MARQNHGPREAFNDRHGYPDGPFMRGPPMPRHPPPRPALLEEKLELQHAKIRRLLGDNRWLVEDYTALDREVGAAKEELHRMNLIISDIRAEQEMSYRELREKGMKLEADLQATEPLKTKTAQLRTEVQKLNNLRQDLAAQVQSLAKDTSRLKANNQPIPLLRAEIDGMLQALMYARVVLDYEKKANIELIMRGKKISAHLLLDILPLRIVLEPFDRGREPFDVLLGSSCSKIQSGCTTAVMLSDNLEFATNPMSKHIKKGYLSNRLDMGDNETSEVEEDANSMSSKRA</sequence>
<dbReference type="InterPro" id="IPR040353">
    <property type="entry name" value="FLX/FLX-like"/>
</dbReference>
<dbReference type="PANTHER" id="PTHR33405:SF20">
    <property type="entry name" value="PROTEIN FLX-LIKE 3"/>
    <property type="match status" value="1"/>
</dbReference>
<dbReference type="GO" id="GO:0030154">
    <property type="term" value="P:cell differentiation"/>
    <property type="evidence" value="ECO:0007669"/>
    <property type="project" value="UniProtKB-KW"/>
</dbReference>
<evidence type="ECO:0000256" key="7">
    <source>
        <dbReference type="SAM" id="MobiDB-lite"/>
    </source>
</evidence>
<keyword evidence="3" id="KW-0221">Differentiation</keyword>
<dbReference type="GeneID" id="109020784"/>
<feature type="region of interest" description="Disordered" evidence="7">
    <location>
        <begin position="1"/>
        <end position="37"/>
    </location>
</feature>
<evidence type="ECO:0000256" key="3">
    <source>
        <dbReference type="ARBA" id="ARBA00022782"/>
    </source>
</evidence>
<feature type="compositionally biased region" description="Basic and acidic residues" evidence="7">
    <location>
        <begin position="7"/>
        <end position="18"/>
    </location>
</feature>
<feature type="region of interest" description="Disordered" evidence="7">
    <location>
        <begin position="269"/>
        <end position="289"/>
    </location>
</feature>
<dbReference type="KEGG" id="jre:109020784"/>
<evidence type="ECO:0000313" key="8">
    <source>
        <dbReference type="Proteomes" id="UP000235220"/>
    </source>
</evidence>
<comment type="similarity">
    <text evidence="1">Belongs to the FLX family.</text>
</comment>
<accession>A0A2I4HRT2</accession>
<keyword evidence="8" id="KW-1185">Reference proteome</keyword>
<evidence type="ECO:0000256" key="6">
    <source>
        <dbReference type="SAM" id="Coils"/>
    </source>
</evidence>
<dbReference type="Gramene" id="Jr12_06590_p1">
    <property type="protein sequence ID" value="cds.Jr12_06590_p1"/>
    <property type="gene ID" value="Jr12_06590"/>
</dbReference>
<keyword evidence="5" id="KW-0287">Flowering</keyword>
<evidence type="ECO:0000256" key="5">
    <source>
        <dbReference type="ARBA" id="ARBA00023089"/>
    </source>
</evidence>
<dbReference type="RefSeq" id="XP_018858853.1">
    <property type="nucleotide sequence ID" value="XM_019003308.1"/>
</dbReference>
<name>A0A2I4HRT2_JUGRE</name>
<evidence type="ECO:0000256" key="4">
    <source>
        <dbReference type="ARBA" id="ARBA00023054"/>
    </source>
</evidence>
<dbReference type="GO" id="GO:0009908">
    <property type="term" value="P:flower development"/>
    <property type="evidence" value="ECO:0007669"/>
    <property type="project" value="UniProtKB-KW"/>
</dbReference>
<evidence type="ECO:0000313" key="9">
    <source>
        <dbReference type="RefSeq" id="XP_018858853.1"/>
    </source>
</evidence>
<feature type="compositionally biased region" description="Pro residues" evidence="7">
    <location>
        <begin position="25"/>
        <end position="37"/>
    </location>
</feature>
<organism evidence="8 9">
    <name type="scientific">Juglans regia</name>
    <name type="common">English walnut</name>
    <dbReference type="NCBI Taxonomy" id="51240"/>
    <lineage>
        <taxon>Eukaryota</taxon>
        <taxon>Viridiplantae</taxon>
        <taxon>Streptophyta</taxon>
        <taxon>Embryophyta</taxon>
        <taxon>Tracheophyta</taxon>
        <taxon>Spermatophyta</taxon>
        <taxon>Magnoliopsida</taxon>
        <taxon>eudicotyledons</taxon>
        <taxon>Gunneridae</taxon>
        <taxon>Pentapetalae</taxon>
        <taxon>rosids</taxon>
        <taxon>fabids</taxon>
        <taxon>Fagales</taxon>
        <taxon>Juglandaceae</taxon>
        <taxon>Juglans</taxon>
    </lineage>
</organism>
<keyword evidence="2" id="KW-0217">Developmental protein</keyword>
<gene>
    <name evidence="9" type="primary">LOC109020784</name>
</gene>
<evidence type="ECO:0000256" key="1">
    <source>
        <dbReference type="ARBA" id="ARBA00005405"/>
    </source>
</evidence>
<feature type="compositionally biased region" description="Acidic residues" evidence="7">
    <location>
        <begin position="270"/>
        <end position="281"/>
    </location>
</feature>
<dbReference type="AlphaFoldDB" id="A0A2I4HRT2"/>
<dbReference type="Proteomes" id="UP000235220">
    <property type="component" value="Chromosome 12"/>
</dbReference>
<dbReference type="FunCoup" id="A0A2I4HRT2">
    <property type="interactions" value="461"/>
</dbReference>
<dbReference type="STRING" id="51240.A0A2I4HRT2"/>
<proteinExistence type="inferred from homology"/>
<keyword evidence="4 6" id="KW-0175">Coiled coil</keyword>
<reference evidence="9" key="1">
    <citation type="submission" date="2025-08" db="UniProtKB">
        <authorList>
            <consortium name="RefSeq"/>
        </authorList>
    </citation>
    <scope>IDENTIFICATION</scope>
    <source>
        <tissue evidence="9">Leaves</tissue>
    </source>
</reference>
<feature type="coiled-coil region" evidence="6">
    <location>
        <begin position="117"/>
        <end position="148"/>
    </location>
</feature>